<gene>
    <name evidence="2" type="ORF">K05K4_52330</name>
</gene>
<dbReference type="EMBL" id="CP017904">
    <property type="protein sequence ID" value="ARP21935.1"/>
    <property type="molecule type" value="Genomic_DNA"/>
</dbReference>
<dbReference type="AlphaFoldDB" id="A0A1W6U1I4"/>
<dbReference type="CDD" id="cd16394">
    <property type="entry name" value="sopB_N"/>
    <property type="match status" value="1"/>
</dbReference>
<evidence type="ECO:0000313" key="2">
    <source>
        <dbReference type="EMBL" id="ARP21935.1"/>
    </source>
</evidence>
<sequence length="448" mass="50281">MISKSLKSRAVSTMAKHDSSSAKTIEEKQKDGKKKQFFEEHGKRLDSLKRLIENRDESIPLDDVFSELGIKGFNEMMSSTQGANGALFTISFEGKEYRLRYKELSTPEDIETYTTISEENGRRGGVTKEILGDLYNQVVLTRGNAVPAFAIKGTHEDGKDEVVDGQCRRFICKDANLKFRYFVSIDEMPASVARKIAHMIQQSGNQHSLLQKSQQMVRVFRQEKYTSFNVFQQEEMLFKSVRSLDIAKKLTRLPQDLFELLNTFLEKDINTCNEAFFSNVANALKPFLVQVSESSEVKTAEQNKRAVGTQNVTHELAVAVEDAYSNCSNEMWNNYRDDVKGIIADHIKNTKSGNSDGDLKVEPTELIKYLKSAIKTVLSSVPEGSNASGSKSNEPILFDVPATETRKPTYAVGGSKKKPKVTLTLPGFTEDEIQDALKAFQTYLLGKK</sequence>
<organism evidence="2">
    <name type="scientific">Vibrio alginolyticus</name>
    <dbReference type="NCBI Taxonomy" id="663"/>
    <lineage>
        <taxon>Bacteria</taxon>
        <taxon>Pseudomonadati</taxon>
        <taxon>Pseudomonadota</taxon>
        <taxon>Gammaproteobacteria</taxon>
        <taxon>Vibrionales</taxon>
        <taxon>Vibrionaceae</taxon>
        <taxon>Vibrio</taxon>
    </lineage>
</organism>
<geneLocation type="plasmid" evidence="2">
    <name>pL289</name>
</geneLocation>
<reference evidence="2" key="1">
    <citation type="submission" date="2016-10" db="EMBL/GenBank/DDBJ databases">
        <title>The High Quality Genome of Vibrio alginolyticus K01M1.</title>
        <authorList>
            <person name="Wendling C."/>
            <person name="Chibani C.M."/>
            <person name="Hertel R."/>
            <person name="Sproer C."/>
            <person name="Bunk B."/>
            <person name="Overmann J."/>
            <person name="Roth O."/>
            <person name="Liesegang H."/>
        </authorList>
    </citation>
    <scope>NUCLEOTIDE SEQUENCE</scope>
    <source>
        <strain evidence="2">K05K4</strain>
        <plasmid evidence="2">pL289</plasmid>
    </source>
</reference>
<name>A0A1W6U1I4_VIBAL</name>
<protein>
    <submittedName>
        <fullName evidence="2">Uncharacterized protein</fullName>
    </submittedName>
</protein>
<evidence type="ECO:0000256" key="1">
    <source>
        <dbReference type="SAM" id="MobiDB-lite"/>
    </source>
</evidence>
<feature type="compositionally biased region" description="Basic and acidic residues" evidence="1">
    <location>
        <begin position="15"/>
        <end position="37"/>
    </location>
</feature>
<dbReference type="RefSeq" id="WP_086048481.1">
    <property type="nucleotide sequence ID" value="NZ_CP017893.1"/>
</dbReference>
<accession>A0A1W6U1I4</accession>
<feature type="region of interest" description="Disordered" evidence="1">
    <location>
        <begin position="1"/>
        <end position="37"/>
    </location>
</feature>
<proteinExistence type="predicted"/>
<keyword evidence="2" id="KW-0614">Plasmid</keyword>